<evidence type="ECO:0000313" key="2">
    <source>
        <dbReference type="Proteomes" id="UP001642540"/>
    </source>
</evidence>
<organism evidence="1 2">
    <name type="scientific">Orchesella dallaii</name>
    <dbReference type="NCBI Taxonomy" id="48710"/>
    <lineage>
        <taxon>Eukaryota</taxon>
        <taxon>Metazoa</taxon>
        <taxon>Ecdysozoa</taxon>
        <taxon>Arthropoda</taxon>
        <taxon>Hexapoda</taxon>
        <taxon>Collembola</taxon>
        <taxon>Entomobryomorpha</taxon>
        <taxon>Entomobryoidea</taxon>
        <taxon>Orchesellidae</taxon>
        <taxon>Orchesellinae</taxon>
        <taxon>Orchesella</taxon>
    </lineage>
</organism>
<accession>A0ABP1RP10</accession>
<sequence length="140" mass="16477">MYPGRETSICVVDPFLEKLKEAYEDFNALKLKLTLTHHTKSWSIDIGLNNIRRQRRVLRTIHSERSERLFRRIAASPDLQMSLKLTTRVNALHTRRLMSRRIMAENTPFDFHLISENGRKIGFHKEILAGFANENKRFKA</sequence>
<name>A0ABP1RP10_9HEXA</name>
<keyword evidence="2" id="KW-1185">Reference proteome</keyword>
<dbReference type="Proteomes" id="UP001642540">
    <property type="component" value="Unassembled WGS sequence"/>
</dbReference>
<proteinExistence type="predicted"/>
<reference evidence="1 2" key="1">
    <citation type="submission" date="2024-08" db="EMBL/GenBank/DDBJ databases">
        <authorList>
            <person name="Cucini C."/>
            <person name="Frati F."/>
        </authorList>
    </citation>
    <scope>NUCLEOTIDE SEQUENCE [LARGE SCALE GENOMIC DNA]</scope>
</reference>
<comment type="caution">
    <text evidence="1">The sequence shown here is derived from an EMBL/GenBank/DDBJ whole genome shotgun (WGS) entry which is preliminary data.</text>
</comment>
<protein>
    <submittedName>
        <fullName evidence="1">Uncharacterized protein</fullName>
    </submittedName>
</protein>
<dbReference type="EMBL" id="CAXLJM020000091">
    <property type="protein sequence ID" value="CAL8132045.1"/>
    <property type="molecule type" value="Genomic_DNA"/>
</dbReference>
<evidence type="ECO:0000313" key="1">
    <source>
        <dbReference type="EMBL" id="CAL8132045.1"/>
    </source>
</evidence>
<gene>
    <name evidence="1" type="ORF">ODALV1_LOCUS24447</name>
</gene>